<accession>A0A545TVI4</accession>
<name>A0A545TVI4_9GAMM</name>
<gene>
    <name evidence="3" type="ORF">FKG94_08670</name>
</gene>
<dbReference type="AlphaFoldDB" id="A0A545TVI4"/>
<evidence type="ECO:0000313" key="4">
    <source>
        <dbReference type="Proteomes" id="UP000319732"/>
    </source>
</evidence>
<organism evidence="3 4">
    <name type="scientific">Exilibacterium tricleocarpae</name>
    <dbReference type="NCBI Taxonomy" id="2591008"/>
    <lineage>
        <taxon>Bacteria</taxon>
        <taxon>Pseudomonadati</taxon>
        <taxon>Pseudomonadota</taxon>
        <taxon>Gammaproteobacteria</taxon>
        <taxon>Cellvibrionales</taxon>
        <taxon>Cellvibrionaceae</taxon>
        <taxon>Exilibacterium</taxon>
    </lineage>
</organism>
<reference evidence="3 4" key="1">
    <citation type="submission" date="2019-06" db="EMBL/GenBank/DDBJ databases">
        <title>Whole genome sequence for Cellvibrionaceae sp. R142.</title>
        <authorList>
            <person name="Wang G."/>
        </authorList>
    </citation>
    <scope>NUCLEOTIDE SEQUENCE [LARGE SCALE GENOMIC DNA]</scope>
    <source>
        <strain evidence="3 4">R142</strain>
    </source>
</reference>
<proteinExistence type="predicted"/>
<keyword evidence="4" id="KW-1185">Reference proteome</keyword>
<feature type="chain" id="PRO_5022164703" evidence="2">
    <location>
        <begin position="24"/>
        <end position="573"/>
    </location>
</feature>
<sequence length="573" mass="62580">MKVIKPNKSTAFFLLLMSPLTFSDSIVDQSFSLHPGWNALYLEVDPDDGDPQTENDRAPGKVFAAPEISRVWSHPYASTTAQYIQSPSDKGFNEAGWKLFIPDQPGSNNESFLTNLYAVIPGQVYLVKVTGSSAINITVRGKPGYRPIQWQQQQFNLVGFYVDPDQPVTFADMLGLSSGQTPSIYTLGNNSQWTLVPNGKNTVIESGKGYWVYNDGSTYQTGTLHIPQILQNGLSFQQDNRIAQLSLINRLASTTNMSFSVDDNFPLLYFTGSDDEDVMPRWQDIGQLTPSVDPGKAFRKMVSVDLGRLAAGGNDSVLTIRGGGMRIRLPLSAAPSEGQAGLWVGLAILDEVTNVHSATQQTEPAPAPLHFKLLLHVDDSGSARLLKQVYLMSKVIDLPGNQGVDTEAVLVTSDACLGSFKPLNLTNREGQGHRLSTSAFDFATSSLPLTGNITQGGALTAQLLIEQELPTHPMKHRYHVSHDDKDNYSGEPINDDGNTSPFYDEVWDITRSISMTPDQTLSPSPEAGMGQLTGVYSETIAGIHKDAITVNGRYLLQRISRVARLVEDGCQLP</sequence>
<dbReference type="EMBL" id="VHSG01000008">
    <property type="protein sequence ID" value="TQV81171.1"/>
    <property type="molecule type" value="Genomic_DNA"/>
</dbReference>
<evidence type="ECO:0000256" key="1">
    <source>
        <dbReference type="SAM" id="MobiDB-lite"/>
    </source>
</evidence>
<evidence type="ECO:0000256" key="2">
    <source>
        <dbReference type="SAM" id="SignalP"/>
    </source>
</evidence>
<evidence type="ECO:0000313" key="3">
    <source>
        <dbReference type="EMBL" id="TQV81171.1"/>
    </source>
</evidence>
<protein>
    <submittedName>
        <fullName evidence="3">Uncharacterized protein</fullName>
    </submittedName>
</protein>
<feature type="region of interest" description="Disordered" evidence="1">
    <location>
        <begin position="478"/>
        <end position="500"/>
    </location>
</feature>
<feature type="signal peptide" evidence="2">
    <location>
        <begin position="1"/>
        <end position="23"/>
    </location>
</feature>
<dbReference type="Proteomes" id="UP000319732">
    <property type="component" value="Unassembled WGS sequence"/>
</dbReference>
<dbReference type="RefSeq" id="WP_142903832.1">
    <property type="nucleotide sequence ID" value="NZ_ML660091.1"/>
</dbReference>
<dbReference type="OrthoDB" id="6382295at2"/>
<keyword evidence="2" id="KW-0732">Signal</keyword>
<comment type="caution">
    <text evidence="3">The sequence shown here is derived from an EMBL/GenBank/DDBJ whole genome shotgun (WGS) entry which is preliminary data.</text>
</comment>